<evidence type="ECO:0000313" key="3">
    <source>
        <dbReference type="Proteomes" id="UP001365128"/>
    </source>
</evidence>
<dbReference type="Proteomes" id="UP001365128">
    <property type="component" value="Unassembled WGS sequence"/>
</dbReference>
<evidence type="ECO:0008006" key="4">
    <source>
        <dbReference type="Google" id="ProtNLM"/>
    </source>
</evidence>
<name>A0ABR1MPS1_9PEZI</name>
<organism evidence="2 3">
    <name type="scientific">Phyllosticta citricarpa</name>
    <dbReference type="NCBI Taxonomy" id="55181"/>
    <lineage>
        <taxon>Eukaryota</taxon>
        <taxon>Fungi</taxon>
        <taxon>Dikarya</taxon>
        <taxon>Ascomycota</taxon>
        <taxon>Pezizomycotina</taxon>
        <taxon>Dothideomycetes</taxon>
        <taxon>Dothideomycetes incertae sedis</taxon>
        <taxon>Botryosphaeriales</taxon>
        <taxon>Phyllostictaceae</taxon>
        <taxon>Phyllosticta</taxon>
    </lineage>
</organism>
<sequence>MVTDLKVRIACGLVPSLPHSTSYAPTSHTPVIHPSRVVPGLVFFFFFLFFFSSFGLAGKGNIWRQQLLFHLFFALARTAVFSSLLKIRPFSPSIHPVPLTSPLNLPQHQRFAHWCACVLCVCVCLLAFFLLFFPLCFSFFHSCPQPTPQTSLVHHHTSLLSSLSSCLRIGGVINSNRRPIHLILFEAWFPSTHPSALPVAWFGKYAVCSTFGRNAHGLFCLSLSLALLRCCVDAMIRFSSESVRAMLGRRAAAVGRCGAYDRLPTGLSTGLLTWYGTWCLTSHRCPCAVPYCLSGCMHIDYS</sequence>
<proteinExistence type="predicted"/>
<reference evidence="2 3" key="1">
    <citation type="submission" date="2024-04" db="EMBL/GenBank/DDBJ databases">
        <title>Phyllosticta paracitricarpa is synonymous to the EU quarantine fungus P. citricarpa based on phylogenomic analyses.</title>
        <authorList>
            <consortium name="Lawrence Berkeley National Laboratory"/>
            <person name="Van Ingen-Buijs V.A."/>
            <person name="Van Westerhoven A.C."/>
            <person name="Haridas S."/>
            <person name="Skiadas P."/>
            <person name="Martin F."/>
            <person name="Groenewald J.Z."/>
            <person name="Crous P.W."/>
            <person name="Seidl M.F."/>
        </authorList>
    </citation>
    <scope>NUCLEOTIDE SEQUENCE [LARGE SCALE GENOMIC DNA]</scope>
    <source>
        <strain evidence="2 3">CBS 122670</strain>
    </source>
</reference>
<keyword evidence="1" id="KW-0812">Transmembrane</keyword>
<gene>
    <name evidence="2" type="ORF">IWX46DRAFT_138964</name>
</gene>
<keyword evidence="1" id="KW-1133">Transmembrane helix</keyword>
<dbReference type="EMBL" id="JBBPDW010000002">
    <property type="protein sequence ID" value="KAK7555738.1"/>
    <property type="molecule type" value="Genomic_DNA"/>
</dbReference>
<protein>
    <recommendedName>
        <fullName evidence="4">T. brucei spp.-specific protein</fullName>
    </recommendedName>
</protein>
<feature type="transmembrane region" description="Helical" evidence="1">
    <location>
        <begin position="37"/>
        <end position="56"/>
    </location>
</feature>
<feature type="transmembrane region" description="Helical" evidence="1">
    <location>
        <begin position="111"/>
        <end position="133"/>
    </location>
</feature>
<evidence type="ECO:0000256" key="1">
    <source>
        <dbReference type="SAM" id="Phobius"/>
    </source>
</evidence>
<comment type="caution">
    <text evidence="2">The sequence shown here is derived from an EMBL/GenBank/DDBJ whole genome shotgun (WGS) entry which is preliminary data.</text>
</comment>
<keyword evidence="3" id="KW-1185">Reference proteome</keyword>
<keyword evidence="1" id="KW-0472">Membrane</keyword>
<accession>A0ABR1MPS1</accession>
<evidence type="ECO:0000313" key="2">
    <source>
        <dbReference type="EMBL" id="KAK7555738.1"/>
    </source>
</evidence>